<name>A0A1Q9YIN6_9FIRM</name>
<dbReference type="Proteomes" id="UP000186758">
    <property type="component" value="Unassembled WGS sequence"/>
</dbReference>
<dbReference type="Pfam" id="PF13350">
    <property type="entry name" value="Y_phosphatase3"/>
    <property type="match status" value="1"/>
</dbReference>
<dbReference type="SUPFAM" id="SSF52799">
    <property type="entry name" value="(Phosphotyrosine protein) phosphatases II"/>
    <property type="match status" value="1"/>
</dbReference>
<accession>A0A1Q9YIN6</accession>
<dbReference type="GeneID" id="78477533"/>
<dbReference type="OrthoDB" id="1188001at2"/>
<evidence type="ECO:0000313" key="3">
    <source>
        <dbReference type="Proteomes" id="UP000186758"/>
    </source>
</evidence>
<dbReference type="Gene3D" id="3.90.190.10">
    <property type="entry name" value="Protein tyrosine phosphatase superfamily"/>
    <property type="match status" value="1"/>
</dbReference>
<dbReference type="GO" id="GO:0004721">
    <property type="term" value="F:phosphoprotein phosphatase activity"/>
    <property type="evidence" value="ECO:0007669"/>
    <property type="project" value="InterPro"/>
</dbReference>
<gene>
    <name evidence="2" type="ORF">BO223_09255</name>
</gene>
<dbReference type="InterPro" id="IPR026893">
    <property type="entry name" value="Tyr/Ser_Pase_IphP-type"/>
</dbReference>
<comment type="similarity">
    <text evidence="1">Belongs to the protein-tyrosine phosphatase family.</text>
</comment>
<sequence>MESIALTDINGIRHVYEPDDILWFFEETRPGLVRIINTERQLATFALDSRQTAVLKKELKASGSPIWFGAFQGERLPLNKLPNTRGLGGLSAGSSAVIGHHELIRSGALHDATPHDVEYLTGTMGLKTIIDLRTDLEIAAKPDPAIPGVQWVHVPLLDTWEYEEIGLRTLTESGLEEMRNQGPEMMVRLYRKIVGAPEGIRGLKKFFQILLAKRSGSVLWHCTQGKDRTGVAAAILERILGCDAQVVEQDYLQTNPCLHMQEDQTEAWLTKKLHLSQKTARDFSFLFEARPEFLQAAWDIIDTEFGGFAAYLENQLGLDQEKQAQLKRMYTC</sequence>
<proteinExistence type="inferred from homology"/>
<dbReference type="PANTHER" id="PTHR31126:SF1">
    <property type="entry name" value="TYROSINE SPECIFIC PROTEIN PHOSPHATASES DOMAIN-CONTAINING PROTEIN"/>
    <property type="match status" value="1"/>
</dbReference>
<dbReference type="AlphaFoldDB" id="A0A1Q9YIN6"/>
<dbReference type="PANTHER" id="PTHR31126">
    <property type="entry name" value="TYROSINE-PROTEIN PHOSPHATASE"/>
    <property type="match status" value="1"/>
</dbReference>
<dbReference type="RefSeq" id="WP_067555542.1">
    <property type="nucleotide sequence ID" value="NZ_CAKOCV010000009.1"/>
</dbReference>
<reference evidence="2 3" key="1">
    <citation type="submission" date="2016-11" db="EMBL/GenBank/DDBJ databases">
        <title>Description of two novel members of the family Erysipelotrichaceae: Ileibacterium lipovorans gen. nov., sp. nov. and Dubosiella newyorkensis, gen. nov., sp. nov.</title>
        <authorList>
            <person name="Cox L.M."/>
            <person name="Sohn J."/>
            <person name="Tyrrell K.L."/>
            <person name="Citron D.M."/>
            <person name="Lawson P.A."/>
            <person name="Patel N.B."/>
            <person name="Iizumi T."/>
            <person name="Perez-Perez G.I."/>
            <person name="Goldstein E.J."/>
            <person name="Blaser M.J."/>
        </authorList>
    </citation>
    <scope>NUCLEOTIDE SEQUENCE [LARGE SCALE GENOMIC DNA]</scope>
    <source>
        <strain evidence="2 3">NYU-BL-K8</strain>
    </source>
</reference>
<protein>
    <recommendedName>
        <fullName evidence="4">Tyrosine specific protein phosphatases domain-containing protein</fullName>
    </recommendedName>
</protein>
<organism evidence="2 3">
    <name type="scientific">Faecalibaculum rodentium</name>
    <dbReference type="NCBI Taxonomy" id="1702221"/>
    <lineage>
        <taxon>Bacteria</taxon>
        <taxon>Bacillati</taxon>
        <taxon>Bacillota</taxon>
        <taxon>Erysipelotrichia</taxon>
        <taxon>Erysipelotrichales</taxon>
        <taxon>Erysipelotrichaceae</taxon>
        <taxon>Faecalibaculum</taxon>
    </lineage>
</organism>
<dbReference type="EMBL" id="MPJZ01000077">
    <property type="protein sequence ID" value="OLU44166.1"/>
    <property type="molecule type" value="Genomic_DNA"/>
</dbReference>
<evidence type="ECO:0000256" key="1">
    <source>
        <dbReference type="ARBA" id="ARBA00009580"/>
    </source>
</evidence>
<comment type="caution">
    <text evidence="2">The sequence shown here is derived from an EMBL/GenBank/DDBJ whole genome shotgun (WGS) entry which is preliminary data.</text>
</comment>
<evidence type="ECO:0008006" key="4">
    <source>
        <dbReference type="Google" id="ProtNLM"/>
    </source>
</evidence>
<dbReference type="InterPro" id="IPR029021">
    <property type="entry name" value="Prot-tyrosine_phosphatase-like"/>
</dbReference>
<evidence type="ECO:0000313" key="2">
    <source>
        <dbReference type="EMBL" id="OLU44166.1"/>
    </source>
</evidence>